<evidence type="ECO:0000259" key="5">
    <source>
        <dbReference type="Pfam" id="PF04198"/>
    </source>
</evidence>
<evidence type="ECO:0000313" key="7">
    <source>
        <dbReference type="Proteomes" id="UP000500767"/>
    </source>
</evidence>
<evidence type="ECO:0000256" key="1">
    <source>
        <dbReference type="ARBA" id="ARBA00010466"/>
    </source>
</evidence>
<proteinExistence type="inferred from homology"/>
<keyword evidence="7" id="KW-1185">Reference proteome</keyword>
<evidence type="ECO:0000256" key="3">
    <source>
        <dbReference type="ARBA" id="ARBA00023125"/>
    </source>
</evidence>
<dbReference type="Gene3D" id="1.10.10.10">
    <property type="entry name" value="Winged helix-like DNA-binding domain superfamily/Winged helix DNA-binding domain"/>
    <property type="match status" value="1"/>
</dbReference>
<dbReference type="GO" id="GO:0003677">
    <property type="term" value="F:DNA binding"/>
    <property type="evidence" value="ECO:0007669"/>
    <property type="project" value="UniProtKB-KW"/>
</dbReference>
<dbReference type="PANTHER" id="PTHR34294:SF1">
    <property type="entry name" value="TRANSCRIPTIONAL REGULATOR LSRR"/>
    <property type="match status" value="1"/>
</dbReference>
<protein>
    <submittedName>
        <fullName evidence="6">Sugar-binding transcriptional regulator</fullName>
    </submittedName>
</protein>
<feature type="domain" description="Sugar-binding" evidence="5">
    <location>
        <begin position="77"/>
        <end position="334"/>
    </location>
</feature>
<comment type="similarity">
    <text evidence="1">Belongs to the SorC transcriptional regulatory family.</text>
</comment>
<keyword evidence="2" id="KW-0805">Transcription regulation</keyword>
<dbReference type="PANTHER" id="PTHR34294">
    <property type="entry name" value="TRANSCRIPTIONAL REGULATOR-RELATED"/>
    <property type="match status" value="1"/>
</dbReference>
<accession>A0A6M8HU67</accession>
<gene>
    <name evidence="6" type="ORF">HN018_20415</name>
</gene>
<keyword evidence="4" id="KW-0804">Transcription</keyword>
<dbReference type="GO" id="GO:0030246">
    <property type="term" value="F:carbohydrate binding"/>
    <property type="evidence" value="ECO:0007669"/>
    <property type="project" value="InterPro"/>
</dbReference>
<evidence type="ECO:0000256" key="4">
    <source>
        <dbReference type="ARBA" id="ARBA00023163"/>
    </source>
</evidence>
<dbReference type="AlphaFoldDB" id="A0A6M8HU67"/>
<organism evidence="6 7">
    <name type="scientific">Lichenicola cladoniae</name>
    <dbReference type="NCBI Taxonomy" id="1484109"/>
    <lineage>
        <taxon>Bacteria</taxon>
        <taxon>Pseudomonadati</taxon>
        <taxon>Pseudomonadota</taxon>
        <taxon>Alphaproteobacteria</taxon>
        <taxon>Acetobacterales</taxon>
        <taxon>Acetobacteraceae</taxon>
        <taxon>Lichenicola</taxon>
    </lineage>
</organism>
<dbReference type="KEGG" id="lck:HN018_20415"/>
<dbReference type="InterPro" id="IPR036388">
    <property type="entry name" value="WH-like_DNA-bd_sf"/>
</dbReference>
<keyword evidence="3" id="KW-0238">DNA-binding</keyword>
<evidence type="ECO:0000313" key="6">
    <source>
        <dbReference type="EMBL" id="QKE92084.1"/>
    </source>
</evidence>
<dbReference type="Gene3D" id="3.40.50.1360">
    <property type="match status" value="1"/>
</dbReference>
<dbReference type="InterPro" id="IPR037171">
    <property type="entry name" value="NagB/RpiA_transferase-like"/>
</dbReference>
<evidence type="ECO:0000256" key="2">
    <source>
        <dbReference type="ARBA" id="ARBA00023015"/>
    </source>
</evidence>
<dbReference type="EMBL" id="CP053708">
    <property type="protein sequence ID" value="QKE92084.1"/>
    <property type="molecule type" value="Genomic_DNA"/>
</dbReference>
<dbReference type="Pfam" id="PF04198">
    <property type="entry name" value="Sugar-bind"/>
    <property type="match status" value="1"/>
</dbReference>
<name>A0A6M8HU67_9PROT</name>
<dbReference type="SUPFAM" id="SSF100950">
    <property type="entry name" value="NagB/RpiA/CoA transferase-like"/>
    <property type="match status" value="1"/>
</dbReference>
<dbReference type="InterPro" id="IPR007324">
    <property type="entry name" value="Sugar-bd_dom_put"/>
</dbReference>
<dbReference type="InterPro" id="IPR051054">
    <property type="entry name" value="SorC_transcr_regulators"/>
</dbReference>
<reference evidence="6 7" key="1">
    <citation type="journal article" date="2014" name="World J. Microbiol. Biotechnol.">
        <title>Biodiversity and physiological characteristics of Antarctic and Arctic lichens-associated bacteria.</title>
        <authorList>
            <person name="Lee Y.M."/>
            <person name="Kim E.H."/>
            <person name="Lee H.K."/>
            <person name="Hong S.G."/>
        </authorList>
    </citation>
    <scope>NUCLEOTIDE SEQUENCE [LARGE SCALE GENOMIC DNA]</scope>
    <source>
        <strain evidence="6 7">PAMC 26569</strain>
    </source>
</reference>
<dbReference type="Proteomes" id="UP000500767">
    <property type="component" value="Chromosome"/>
</dbReference>
<dbReference type="RefSeq" id="WP_171833766.1">
    <property type="nucleotide sequence ID" value="NZ_CP053708.1"/>
</dbReference>
<sequence>MSRRADQDTDVDLRNLSTEGREMLMLQAAKGYYDLDRTMADIAKQIGLTRWQVARLLKEAREIGVVRIEIVPRAQRLPELESRLQRSYGLREAIVVPAMGTNAADAGEDDSLAVDSVAQAAGQFLAALTPRPSLVGVSWGRTMAAVAHWLPRRWNDGVEVVLLNGAMNTRGTVKHTNNIAELFALAANGRATLLPVPAIVGLAETRQVLERDPIIATVLALGHEAKVACFGLGSMTSSSVLVQSGYLDASEIARLRKAGAIGDVLGRFIDADGRIVDPVLDAKTIGLTPDALRQKAISIGVAVGTRKHAVVLAALRARLINVLVTDELTALAALEAANAA</sequence>